<name>A0A1E7DU58_9BACI</name>
<proteinExistence type="predicted"/>
<evidence type="ECO:0008006" key="6">
    <source>
        <dbReference type="Google" id="ProtNLM"/>
    </source>
</evidence>
<feature type="domain" description="EAL" evidence="2">
    <location>
        <begin position="420"/>
        <end position="675"/>
    </location>
</feature>
<gene>
    <name evidence="4" type="ORF">BA724_00710</name>
</gene>
<dbReference type="SUPFAM" id="SSF141868">
    <property type="entry name" value="EAL domain-like"/>
    <property type="match status" value="1"/>
</dbReference>
<keyword evidence="1" id="KW-1133">Transmembrane helix</keyword>
<dbReference type="SMART" id="SM00052">
    <property type="entry name" value="EAL"/>
    <property type="match status" value="1"/>
</dbReference>
<dbReference type="EMBL" id="MAMP01000001">
    <property type="protein sequence ID" value="OES46612.1"/>
    <property type="molecule type" value="Genomic_DNA"/>
</dbReference>
<evidence type="ECO:0000256" key="1">
    <source>
        <dbReference type="PROSITE-ProRule" id="PRU00244"/>
    </source>
</evidence>
<dbReference type="Pfam" id="PF00563">
    <property type="entry name" value="EAL"/>
    <property type="match status" value="1"/>
</dbReference>
<feature type="transmembrane region" description="Helical" evidence="1">
    <location>
        <begin position="148"/>
        <end position="171"/>
    </location>
</feature>
<dbReference type="InterPro" id="IPR005330">
    <property type="entry name" value="MHYT_dom"/>
</dbReference>
<dbReference type="Gene3D" id="3.30.70.270">
    <property type="match status" value="1"/>
</dbReference>
<keyword evidence="5" id="KW-1185">Reference proteome</keyword>
<evidence type="ECO:0000259" key="3">
    <source>
        <dbReference type="PROSITE" id="PS50924"/>
    </source>
</evidence>
<dbReference type="PANTHER" id="PTHR33121:SF79">
    <property type="entry name" value="CYCLIC DI-GMP PHOSPHODIESTERASE PDED-RELATED"/>
    <property type="match status" value="1"/>
</dbReference>
<dbReference type="InterPro" id="IPR029787">
    <property type="entry name" value="Nucleotide_cyclase"/>
</dbReference>
<dbReference type="InterPro" id="IPR035919">
    <property type="entry name" value="EAL_sf"/>
</dbReference>
<feature type="transmembrane region" description="Helical" evidence="1">
    <location>
        <begin position="20"/>
        <end position="40"/>
    </location>
</feature>
<comment type="caution">
    <text evidence="4">The sequence shown here is derived from an EMBL/GenBank/DDBJ whole genome shotgun (WGS) entry which is preliminary data.</text>
</comment>
<dbReference type="Pfam" id="PF00990">
    <property type="entry name" value="GGDEF"/>
    <property type="match status" value="1"/>
</dbReference>
<feature type="transmembrane region" description="Helical" evidence="1">
    <location>
        <begin position="88"/>
        <end position="106"/>
    </location>
</feature>
<evidence type="ECO:0000313" key="4">
    <source>
        <dbReference type="EMBL" id="OES46612.1"/>
    </source>
</evidence>
<dbReference type="InterPro" id="IPR043128">
    <property type="entry name" value="Rev_trsase/Diguanyl_cyclase"/>
</dbReference>
<protein>
    <recommendedName>
        <fullName evidence="6">EAL domain-containing protein</fullName>
    </recommendedName>
</protein>
<dbReference type="CDD" id="cd01948">
    <property type="entry name" value="EAL"/>
    <property type="match status" value="1"/>
</dbReference>
<dbReference type="PROSITE" id="PS50883">
    <property type="entry name" value="EAL"/>
    <property type="match status" value="1"/>
</dbReference>
<sequence length="685" mass="77524">MFTSSIPSGYIELSGHHSVPFVLLSIFIACLASYTALSMNKRVSRNSFLHRSIWLILASMAMGFGVWSMHFIGMSAFSLPVAISYNHIWTFLSIVPPVFASFLAFYSLSRPKQSLSTFIFAGLMMGFGIALMHYLGMAAMLMEAVYMYNIWLFLLSIAIAILVSFVALYIFSNLQRLMEKRRIQIVTALLMGTAISSMHYTGMAAMSFYASPDSLMKGHVSHTDMAMLTTLVSIGMFLLLSALLFSSIMDRYIDYRMSYFDGLTGLPNRRQFEKILNKPSESRNLAIWHFHNFEKMNSGYGYAFGDRVIQRIACELREAHPGFTDLYRIEGNRFAFLAEGVEPDIFRQAMEAITLKWRKPFLVEEKWIDLSSVCAISFIEGADTHDQLYANTMAVLEHPLTAYANHVISYDPAVHTFSFEQEVLKSLDRAMKEDELFLVYQPKISADSYRLNGFEALIRWRHPVYGLLSPEIFIPILEQHHRIDDVTDWVIDRVARQISEWGKSGKHSQKVAVNIPGEYITSSRLLAVLKKTLDYYHVDPRQIELELTETSVVQSSESAIRAISLFREQGFSVALDDFGTGISSLSFLRQMPITTLKIDKSFVDGVPQSEKDSAILDAIITLGQSLNLDIVIEGVETAEQVLFLVTTARSLTIQGYYYAKPMTPDELAEWRTTFSAVPDGNYLLS</sequence>
<feature type="transmembrane region" description="Helical" evidence="1">
    <location>
        <begin position="183"/>
        <end position="205"/>
    </location>
</feature>
<feature type="transmembrane region" description="Helical" evidence="1">
    <location>
        <begin position="52"/>
        <end position="76"/>
    </location>
</feature>
<dbReference type="Gene3D" id="3.20.20.450">
    <property type="entry name" value="EAL domain"/>
    <property type="match status" value="1"/>
</dbReference>
<dbReference type="Pfam" id="PF03707">
    <property type="entry name" value="MHYT"/>
    <property type="match status" value="3"/>
</dbReference>
<organism evidence="4 5">
    <name type="scientific">Domibacillus iocasae</name>
    <dbReference type="NCBI Taxonomy" id="1714016"/>
    <lineage>
        <taxon>Bacteria</taxon>
        <taxon>Bacillati</taxon>
        <taxon>Bacillota</taxon>
        <taxon>Bacilli</taxon>
        <taxon>Bacillales</taxon>
        <taxon>Bacillaceae</taxon>
        <taxon>Domibacillus</taxon>
    </lineage>
</organism>
<dbReference type="SMART" id="SM00267">
    <property type="entry name" value="GGDEF"/>
    <property type="match status" value="1"/>
</dbReference>
<evidence type="ECO:0000313" key="5">
    <source>
        <dbReference type="Proteomes" id="UP000095658"/>
    </source>
</evidence>
<dbReference type="SUPFAM" id="SSF55073">
    <property type="entry name" value="Nucleotide cyclase"/>
    <property type="match status" value="1"/>
</dbReference>
<evidence type="ECO:0000259" key="2">
    <source>
        <dbReference type="PROSITE" id="PS50883"/>
    </source>
</evidence>
<dbReference type="GO" id="GO:0071111">
    <property type="term" value="F:cyclic-guanylate-specific phosphodiesterase activity"/>
    <property type="evidence" value="ECO:0007669"/>
    <property type="project" value="InterPro"/>
</dbReference>
<accession>A0A1E7DU58</accession>
<keyword evidence="1" id="KW-0812">Transmembrane</keyword>
<feature type="domain" description="MHYT" evidence="3">
    <location>
        <begin position="17"/>
        <end position="209"/>
    </location>
</feature>
<dbReference type="GO" id="GO:0016020">
    <property type="term" value="C:membrane"/>
    <property type="evidence" value="ECO:0007669"/>
    <property type="project" value="UniProtKB-UniRule"/>
</dbReference>
<dbReference type="RefSeq" id="WP_069936776.1">
    <property type="nucleotide sequence ID" value="NZ_MAMP01000001.1"/>
</dbReference>
<dbReference type="InterPro" id="IPR050706">
    <property type="entry name" value="Cyclic-di-GMP_PDE-like"/>
</dbReference>
<feature type="transmembrane region" description="Helical" evidence="1">
    <location>
        <begin position="118"/>
        <end position="142"/>
    </location>
</feature>
<dbReference type="Proteomes" id="UP000095658">
    <property type="component" value="Unassembled WGS sequence"/>
</dbReference>
<dbReference type="OrthoDB" id="9759607at2"/>
<dbReference type="AlphaFoldDB" id="A0A1E7DU58"/>
<dbReference type="PANTHER" id="PTHR33121">
    <property type="entry name" value="CYCLIC DI-GMP PHOSPHODIESTERASE PDEF"/>
    <property type="match status" value="1"/>
</dbReference>
<reference evidence="4 5" key="1">
    <citation type="submission" date="2016-06" db="EMBL/GenBank/DDBJ databases">
        <title>Domibacillus iocasae genome sequencing.</title>
        <authorList>
            <person name="Verma A."/>
            <person name="Pal Y."/>
            <person name="Ojha A.K."/>
            <person name="Krishnamurthi S."/>
        </authorList>
    </citation>
    <scope>NUCLEOTIDE SEQUENCE [LARGE SCALE GENOMIC DNA]</scope>
    <source>
        <strain evidence="4 5">DSM 29979</strain>
    </source>
</reference>
<dbReference type="InterPro" id="IPR001633">
    <property type="entry name" value="EAL_dom"/>
</dbReference>
<keyword evidence="1" id="KW-0472">Membrane</keyword>
<dbReference type="InterPro" id="IPR000160">
    <property type="entry name" value="GGDEF_dom"/>
</dbReference>
<dbReference type="STRING" id="1714016.BA724_00710"/>
<feature type="transmembrane region" description="Helical" evidence="1">
    <location>
        <begin position="225"/>
        <end position="248"/>
    </location>
</feature>
<dbReference type="PROSITE" id="PS50924">
    <property type="entry name" value="MHYT"/>
    <property type="match status" value="1"/>
</dbReference>